<protein>
    <submittedName>
        <fullName evidence="1">Uncharacterized protein</fullName>
    </submittedName>
</protein>
<dbReference type="AlphaFoldDB" id="S5MYI0"/>
<sequence>MAIDSVANQWRTFYYAPIAGNDTGTILWLSMPGRPPLTTKDI</sequence>
<dbReference type="Proteomes" id="UP000015042">
    <property type="component" value="Chromosome"/>
</dbReference>
<proteinExistence type="predicted"/>
<gene>
    <name evidence="1" type="ORF">A464_2474</name>
</gene>
<evidence type="ECO:0000313" key="1">
    <source>
        <dbReference type="EMBL" id="AGR59659.1"/>
    </source>
</evidence>
<reference evidence="1 2" key="1">
    <citation type="submission" date="2013-07" db="EMBL/GenBank/DDBJ databases">
        <title>Genome sequence of Salmonella bongori N268-08 - a rare clinical isolate.</title>
        <authorList>
            <person name="Marti R."/>
            <person name="Hagens S."/>
            <person name="Loessner M.J."/>
            <person name="Klumpp J."/>
        </authorList>
    </citation>
    <scope>NUCLEOTIDE SEQUENCE [LARGE SCALE GENOMIC DNA]</scope>
    <source>
        <strain evidence="1 2">N268-08</strain>
    </source>
</reference>
<evidence type="ECO:0000313" key="2">
    <source>
        <dbReference type="Proteomes" id="UP000015042"/>
    </source>
</evidence>
<name>S5MYI0_SALBN</name>
<organism evidence="1 2">
    <name type="scientific">Salmonella bongori N268-08</name>
    <dbReference type="NCBI Taxonomy" id="1197719"/>
    <lineage>
        <taxon>Bacteria</taxon>
        <taxon>Pseudomonadati</taxon>
        <taxon>Pseudomonadota</taxon>
        <taxon>Gammaproteobacteria</taxon>
        <taxon>Enterobacterales</taxon>
        <taxon>Enterobacteriaceae</taxon>
        <taxon>Salmonella</taxon>
    </lineage>
</organism>
<dbReference type="KEGG" id="sbz:A464_2474"/>
<dbReference type="EMBL" id="CP006608">
    <property type="protein sequence ID" value="AGR59659.1"/>
    <property type="molecule type" value="Genomic_DNA"/>
</dbReference>
<dbReference type="HOGENOM" id="CLU_3257493_0_0_6"/>
<accession>S5MYI0</accession>
<dbReference type="PATRIC" id="fig|1197719.3.peg.2466"/>